<dbReference type="Pfam" id="PF10120">
    <property type="entry name" value="ThiN"/>
    <property type="match status" value="1"/>
</dbReference>
<dbReference type="GO" id="GO:0003677">
    <property type="term" value="F:DNA binding"/>
    <property type="evidence" value="ECO:0007669"/>
    <property type="project" value="InterPro"/>
</dbReference>
<dbReference type="Gene3D" id="3.40.225.10">
    <property type="entry name" value="Class II aldolase/adducin N-terminal domain"/>
    <property type="match status" value="1"/>
</dbReference>
<comment type="caution">
    <text evidence="2">The sequence shown here is derived from an EMBL/GenBank/DDBJ whole genome shotgun (WGS) entry which is preliminary data.</text>
</comment>
<reference evidence="2 3" key="1">
    <citation type="submission" date="2018-06" db="EMBL/GenBank/DDBJ databases">
        <title>Natronomonas sp. F16-60 a new haloarchaeon isolated from a solar saltern of Isla Cristina, Huelva, Spain.</title>
        <authorList>
            <person name="Duran-Viseras A."/>
            <person name="Sanchez-Porro C."/>
            <person name="Ventosa A."/>
        </authorList>
    </citation>
    <scope>NUCLEOTIDE SEQUENCE [LARGE SCALE GENOMIC DNA]</scope>
    <source>
        <strain evidence="2 3">F16-60</strain>
    </source>
</reference>
<evidence type="ECO:0000259" key="1">
    <source>
        <dbReference type="PROSITE" id="PS50943"/>
    </source>
</evidence>
<sequence>MSLVLPEEIVVERLLPTLRVALARDLSERGLTQSAIADRLGVTQAAVSNYLSGDPDVEERFVEHERFRRAVDRIGAGFAEGSMDGYEALAETLELVRAFEDRGPVCAVHEEEMPALQGLGCDLCVRGADEALSEERRVLADVRKATRRLQDVEGAAGFIPSVGTNVGMALPGAADPTDVAAVPGRVIAVRRRVTVPANPEFGASEHVANALLAAAEHDPSVRGALNVATDDRLLAAPRDAGHDPLEVAAAGPDGDGEQVGFWAAFAEREGVPPVVYHRGAYGVEPVTYVFGESAEAAVERLATLVAAATAE</sequence>
<dbReference type="Proteomes" id="UP000319894">
    <property type="component" value="Unassembled WGS sequence"/>
</dbReference>
<keyword evidence="3" id="KW-1185">Reference proteome</keyword>
<accession>A0A554N9C1</accession>
<evidence type="ECO:0000313" key="3">
    <source>
        <dbReference type="Proteomes" id="UP000319894"/>
    </source>
</evidence>
<dbReference type="InterPro" id="IPR036409">
    <property type="entry name" value="Aldolase_II/adducin_N_sf"/>
</dbReference>
<name>A0A554N9C1_9EURY</name>
<dbReference type="RefSeq" id="WP_144261999.1">
    <property type="nucleotide sequence ID" value="NZ_QMDX01000005.1"/>
</dbReference>
<dbReference type="Pfam" id="PF01381">
    <property type="entry name" value="HTH_3"/>
    <property type="match status" value="1"/>
</dbReference>
<dbReference type="InterPro" id="IPR001387">
    <property type="entry name" value="Cro/C1-type_HTH"/>
</dbReference>
<dbReference type="PROSITE" id="PS50943">
    <property type="entry name" value="HTH_CROC1"/>
    <property type="match status" value="1"/>
</dbReference>
<dbReference type="CDD" id="cd00093">
    <property type="entry name" value="HTH_XRE"/>
    <property type="match status" value="1"/>
</dbReference>
<protein>
    <submittedName>
        <fullName evidence="2">Transcriptional regulator</fullName>
    </submittedName>
</protein>
<dbReference type="PANTHER" id="PTHR40730">
    <property type="entry name" value="TRANSCRIPTIONAL REGULATOR PROTEIN-LIKE PROTEIN"/>
    <property type="match status" value="1"/>
</dbReference>
<dbReference type="OrthoDB" id="42697at2157"/>
<feature type="domain" description="HTH cro/C1-type" evidence="1">
    <location>
        <begin position="28"/>
        <end position="53"/>
    </location>
</feature>
<proteinExistence type="predicted"/>
<dbReference type="SUPFAM" id="SSF47413">
    <property type="entry name" value="lambda repressor-like DNA-binding domains"/>
    <property type="match status" value="1"/>
</dbReference>
<evidence type="ECO:0000313" key="2">
    <source>
        <dbReference type="EMBL" id="TSD13949.1"/>
    </source>
</evidence>
<dbReference type="InterPro" id="IPR010982">
    <property type="entry name" value="Lambda_DNA-bd_dom_sf"/>
</dbReference>
<organism evidence="2 3">
    <name type="scientific">Haloglomus irregulare</name>
    <dbReference type="NCBI Taxonomy" id="2234134"/>
    <lineage>
        <taxon>Archaea</taxon>
        <taxon>Methanobacteriati</taxon>
        <taxon>Methanobacteriota</taxon>
        <taxon>Stenosarchaea group</taxon>
        <taxon>Halobacteria</taxon>
        <taxon>Halobacteriales</taxon>
        <taxon>Natronomonadaceae</taxon>
        <taxon>Haloglomus</taxon>
    </lineage>
</organism>
<dbReference type="AlphaFoldDB" id="A0A554N9C1"/>
<dbReference type="Gene3D" id="1.10.260.40">
    <property type="entry name" value="lambda repressor-like DNA-binding domains"/>
    <property type="match status" value="1"/>
</dbReference>
<dbReference type="SUPFAM" id="SSF53639">
    <property type="entry name" value="AraD/HMP-PK domain-like"/>
    <property type="match status" value="1"/>
</dbReference>
<gene>
    <name evidence="2" type="ORF">DP107_09890</name>
</gene>
<dbReference type="PANTHER" id="PTHR40730:SF5">
    <property type="entry name" value="HTH CRO_C1-TYPE DOMAIN-CONTAINING PROTEIN"/>
    <property type="match status" value="1"/>
</dbReference>
<dbReference type="InterPro" id="IPR019293">
    <property type="entry name" value="ThiN"/>
</dbReference>
<dbReference type="InParanoid" id="A0A554N9C1"/>
<dbReference type="EMBL" id="QMDX01000005">
    <property type="protein sequence ID" value="TSD13949.1"/>
    <property type="molecule type" value="Genomic_DNA"/>
</dbReference>